<keyword evidence="5 16" id="KW-0479">Metal-binding</keyword>
<keyword evidence="4 16" id="KW-0812">Transmembrane</keyword>
<feature type="transmembrane region" description="Helical" evidence="16">
    <location>
        <begin position="758"/>
        <end position="776"/>
    </location>
</feature>
<dbReference type="InterPro" id="IPR044492">
    <property type="entry name" value="P_typ_ATPase_HD_dom"/>
</dbReference>
<evidence type="ECO:0000256" key="18">
    <source>
        <dbReference type="SAM" id="MobiDB-lite"/>
    </source>
</evidence>
<dbReference type="Pfam" id="PF00702">
    <property type="entry name" value="Hydrolase"/>
    <property type="match status" value="1"/>
</dbReference>
<dbReference type="InterPro" id="IPR006122">
    <property type="entry name" value="HMA_Cu_ion-bd"/>
</dbReference>
<evidence type="ECO:0000256" key="13">
    <source>
        <dbReference type="ARBA" id="ARBA00023008"/>
    </source>
</evidence>
<dbReference type="InterPro" id="IPR036412">
    <property type="entry name" value="HAD-like_sf"/>
</dbReference>
<feature type="region of interest" description="Disordered" evidence="18">
    <location>
        <begin position="878"/>
        <end position="897"/>
    </location>
</feature>
<evidence type="ECO:0000256" key="11">
    <source>
        <dbReference type="ARBA" id="ARBA00022967"/>
    </source>
</evidence>
<dbReference type="GO" id="GO:0012505">
    <property type="term" value="C:endomembrane system"/>
    <property type="evidence" value="ECO:0007669"/>
    <property type="project" value="UniProtKB-SubCell"/>
</dbReference>
<dbReference type="Gene3D" id="3.40.50.1000">
    <property type="entry name" value="HAD superfamily/HAD-like"/>
    <property type="match status" value="1"/>
</dbReference>
<dbReference type="Gene3D" id="3.40.1110.10">
    <property type="entry name" value="Calcium-transporting ATPase, cytoplasmic domain N"/>
    <property type="match status" value="1"/>
</dbReference>
<comment type="caution">
    <text evidence="20">The sequence shown here is derived from an EMBL/GenBank/DDBJ whole genome shotgun (WGS) entry which is preliminary data.</text>
</comment>
<evidence type="ECO:0000256" key="3">
    <source>
        <dbReference type="ARBA" id="ARBA00022448"/>
    </source>
</evidence>
<evidence type="ECO:0000256" key="15">
    <source>
        <dbReference type="ARBA" id="ARBA00023136"/>
    </source>
</evidence>
<proteinExistence type="inferred from homology"/>
<gene>
    <name evidence="20" type="ORF">Naga_100330g1</name>
</gene>
<dbReference type="SUPFAM" id="SSF81653">
    <property type="entry name" value="Calcium ATPase, transduction domain A"/>
    <property type="match status" value="1"/>
</dbReference>
<keyword evidence="9 16" id="KW-0067">ATP-binding</keyword>
<dbReference type="OrthoDB" id="432719at2759"/>
<dbReference type="PROSITE" id="PS01047">
    <property type="entry name" value="HMA_1"/>
    <property type="match status" value="2"/>
</dbReference>
<dbReference type="InterPro" id="IPR001757">
    <property type="entry name" value="P_typ_ATPase"/>
</dbReference>
<dbReference type="Pfam" id="PF00122">
    <property type="entry name" value="E1-E2_ATPase"/>
    <property type="match status" value="1"/>
</dbReference>
<dbReference type="Pfam" id="PF00403">
    <property type="entry name" value="HMA"/>
    <property type="match status" value="3"/>
</dbReference>
<dbReference type="InterPro" id="IPR008250">
    <property type="entry name" value="ATPase_P-typ_transduc_dom_A_sf"/>
</dbReference>
<feature type="transmembrane region" description="Helical" evidence="16">
    <location>
        <begin position="1434"/>
        <end position="1457"/>
    </location>
</feature>
<dbReference type="SUPFAM" id="SSF81665">
    <property type="entry name" value="Calcium ATPase, transmembrane domain M"/>
    <property type="match status" value="1"/>
</dbReference>
<name>W7TT84_9STRA</name>
<dbReference type="FunFam" id="3.30.70.100:FF:000005">
    <property type="entry name" value="Copper-exporting P-type ATPase A"/>
    <property type="match status" value="1"/>
</dbReference>
<organism evidence="20 21">
    <name type="scientific">Nannochloropsis gaditana</name>
    <dbReference type="NCBI Taxonomy" id="72520"/>
    <lineage>
        <taxon>Eukaryota</taxon>
        <taxon>Sar</taxon>
        <taxon>Stramenopiles</taxon>
        <taxon>Ochrophyta</taxon>
        <taxon>Eustigmatophyceae</taxon>
        <taxon>Eustigmatales</taxon>
        <taxon>Monodopsidaceae</taxon>
        <taxon>Nannochloropsis</taxon>
    </lineage>
</organism>
<dbReference type="PRINTS" id="PR00942">
    <property type="entry name" value="CUATPASEI"/>
</dbReference>
<feature type="transmembrane region" description="Helical" evidence="16">
    <location>
        <begin position="1077"/>
        <end position="1099"/>
    </location>
</feature>
<evidence type="ECO:0000256" key="17">
    <source>
        <dbReference type="SAM" id="Coils"/>
    </source>
</evidence>
<dbReference type="PROSITE" id="PS00154">
    <property type="entry name" value="ATPASE_E1_E2"/>
    <property type="match status" value="1"/>
</dbReference>
<dbReference type="InterPro" id="IPR023298">
    <property type="entry name" value="ATPase_P-typ_TM_dom_sf"/>
</dbReference>
<dbReference type="InterPro" id="IPR023299">
    <property type="entry name" value="ATPase_P-typ_cyto_dom_N"/>
</dbReference>
<dbReference type="Gene3D" id="2.70.150.10">
    <property type="entry name" value="Calcium-transporting ATPase, cytoplasmic transduction domain A"/>
    <property type="match status" value="1"/>
</dbReference>
<comment type="similarity">
    <text evidence="2 16">Belongs to the cation transport ATPase (P-type) (TC 3.A.3) family. Type IB subfamily.</text>
</comment>
<dbReference type="NCBIfam" id="TIGR00003">
    <property type="entry name" value="copper ion binding protein"/>
    <property type="match status" value="1"/>
</dbReference>
<keyword evidence="10" id="KW-0460">Magnesium</keyword>
<keyword evidence="11" id="KW-1278">Translocase</keyword>
<dbReference type="InterPro" id="IPR036163">
    <property type="entry name" value="HMA_dom_sf"/>
</dbReference>
<evidence type="ECO:0000256" key="14">
    <source>
        <dbReference type="ARBA" id="ARBA00023065"/>
    </source>
</evidence>
<keyword evidence="14" id="KW-0406">Ion transport</keyword>
<keyword evidence="7 16" id="KW-0547">Nucleotide-binding</keyword>
<reference evidence="20 21" key="1">
    <citation type="journal article" date="2014" name="Mol. Plant">
        <title>Chromosome Scale Genome Assembly and Transcriptome Profiling of Nannochloropsis gaditana in Nitrogen Depletion.</title>
        <authorList>
            <person name="Corteggiani Carpinelli E."/>
            <person name="Telatin A."/>
            <person name="Vitulo N."/>
            <person name="Forcato C."/>
            <person name="D'Angelo M."/>
            <person name="Schiavon R."/>
            <person name="Vezzi A."/>
            <person name="Giacometti G.M."/>
            <person name="Morosinotto T."/>
            <person name="Valle G."/>
        </authorList>
    </citation>
    <scope>NUCLEOTIDE SEQUENCE [LARGE SCALE GENOMIC DNA]</scope>
    <source>
        <strain evidence="20 21">B-31</strain>
    </source>
</reference>
<evidence type="ECO:0000256" key="12">
    <source>
        <dbReference type="ARBA" id="ARBA00022989"/>
    </source>
</evidence>
<dbReference type="InterPro" id="IPR018303">
    <property type="entry name" value="ATPase_P-typ_P_site"/>
</dbReference>
<dbReference type="EMBL" id="AZIL01001474">
    <property type="protein sequence ID" value="EWM23776.1"/>
    <property type="molecule type" value="Genomic_DNA"/>
</dbReference>
<keyword evidence="8" id="KW-0187">Copper transport</keyword>
<dbReference type="SFLD" id="SFLDG00002">
    <property type="entry name" value="C1.7:_P-type_atpase_like"/>
    <property type="match status" value="1"/>
</dbReference>
<dbReference type="GO" id="GO:0016887">
    <property type="term" value="F:ATP hydrolysis activity"/>
    <property type="evidence" value="ECO:0007669"/>
    <property type="project" value="InterPro"/>
</dbReference>
<keyword evidence="13" id="KW-0186">Copper</keyword>
<dbReference type="SUPFAM" id="SSF56784">
    <property type="entry name" value="HAD-like"/>
    <property type="match status" value="1"/>
</dbReference>
<keyword evidence="17" id="KW-0175">Coiled coil</keyword>
<feature type="compositionally biased region" description="Low complexity" evidence="18">
    <location>
        <begin position="455"/>
        <end position="497"/>
    </location>
</feature>
<dbReference type="InterPro" id="IPR059000">
    <property type="entry name" value="ATPase_P-type_domA"/>
</dbReference>
<feature type="transmembrane region" description="Helical" evidence="16">
    <location>
        <begin position="1463"/>
        <end position="1482"/>
    </location>
</feature>
<feature type="domain" description="HMA" evidence="19">
    <location>
        <begin position="517"/>
        <end position="583"/>
    </location>
</feature>
<keyword evidence="6" id="KW-0677">Repeat</keyword>
<feature type="compositionally biased region" description="Basic and acidic residues" evidence="18">
    <location>
        <begin position="120"/>
        <end position="134"/>
    </location>
</feature>
<keyword evidence="12 16" id="KW-1133">Transmembrane helix</keyword>
<feature type="coiled-coil region" evidence="17">
    <location>
        <begin position="279"/>
        <end position="323"/>
    </location>
</feature>
<dbReference type="GO" id="GO:0005524">
    <property type="term" value="F:ATP binding"/>
    <property type="evidence" value="ECO:0007669"/>
    <property type="project" value="UniProtKB-UniRule"/>
</dbReference>
<dbReference type="GO" id="GO:0055070">
    <property type="term" value="P:copper ion homeostasis"/>
    <property type="evidence" value="ECO:0007669"/>
    <property type="project" value="TreeGrafter"/>
</dbReference>
<dbReference type="InterPro" id="IPR023214">
    <property type="entry name" value="HAD_sf"/>
</dbReference>
<keyword evidence="3" id="KW-0813">Transport</keyword>
<feature type="transmembrane region" description="Helical" evidence="16">
    <location>
        <begin position="1035"/>
        <end position="1057"/>
    </location>
</feature>
<dbReference type="SFLD" id="SFLDF00027">
    <property type="entry name" value="p-type_atpase"/>
    <property type="match status" value="1"/>
</dbReference>
<dbReference type="PROSITE" id="PS50846">
    <property type="entry name" value="HMA_2"/>
    <property type="match status" value="3"/>
</dbReference>
<dbReference type="GO" id="GO:0043682">
    <property type="term" value="F:P-type divalent copper transporter activity"/>
    <property type="evidence" value="ECO:0007669"/>
    <property type="project" value="TreeGrafter"/>
</dbReference>
<evidence type="ECO:0000313" key="21">
    <source>
        <dbReference type="Proteomes" id="UP000019335"/>
    </source>
</evidence>
<comment type="subcellular location">
    <subcellularLocation>
        <location evidence="1">Endomembrane system</location>
        <topology evidence="1">Multi-pass membrane protein</topology>
    </subcellularLocation>
    <subcellularLocation>
        <location evidence="16">Membrane</location>
    </subcellularLocation>
</comment>
<dbReference type="GO" id="GO:0016020">
    <property type="term" value="C:membrane"/>
    <property type="evidence" value="ECO:0007669"/>
    <property type="project" value="UniProtKB-SubCell"/>
</dbReference>
<keyword evidence="15 16" id="KW-0472">Membrane</keyword>
<dbReference type="SUPFAM" id="SSF55008">
    <property type="entry name" value="HMA, heavy metal-associated domain"/>
    <property type="match status" value="3"/>
</dbReference>
<keyword evidence="21" id="KW-1185">Reference proteome</keyword>
<feature type="region of interest" description="Disordered" evidence="18">
    <location>
        <begin position="454"/>
        <end position="512"/>
    </location>
</feature>
<evidence type="ECO:0000256" key="9">
    <source>
        <dbReference type="ARBA" id="ARBA00022840"/>
    </source>
</evidence>
<feature type="transmembrane region" description="Helical" evidence="16">
    <location>
        <begin position="825"/>
        <end position="842"/>
    </location>
</feature>
<evidence type="ECO:0000259" key="19">
    <source>
        <dbReference type="PROSITE" id="PS50846"/>
    </source>
</evidence>
<feature type="transmembrane region" description="Helical" evidence="16">
    <location>
        <begin position="788"/>
        <end position="813"/>
    </location>
</feature>
<dbReference type="InterPro" id="IPR027256">
    <property type="entry name" value="P-typ_ATPase_IB"/>
</dbReference>
<sequence length="1543" mass="163738">MSSAVTQTRPKASPRNGNGKSGSTVRLHVVGLLCMDYCGRNVERAISALPFVEEATVDFPNEVVIVSLRNSGPPPPETLSAICKAVKDIGYDIQRVIDVEDTQKGHGDSGKGSVVQGGDKTGHSHGEGKGRDGRQAGATDQAAGAYPYSTEVEISVGGMTCQSCVRKLTRALEPLRVVEAGSVDVDLEAGVVSVRVKGGGGTEDEEGRQRKGSMVDELKRAVESVGLEWRGHYLTLMGHKGSLGGSTKDLAAVREGTGIADGDKGSGATKEAERCCERAKDKGCRVKEEEEEEEEAEARAITAKSLLAELERQLEESRRARESSEPTVVEVGLEVWPMQRQGQGGEGEGGGWRDERASRSRARNALRGAEGVVCACVVEEDRRSHLMLARVRVRCRGSEMQGRESEIAREGRAVGGCEGGKAPALVTAVGKAGFAAREIPAKEARARIQTLECLSRSSSVPSPSPSSPRWRQQQPLLPGTAPTSTAPGPALTAPSLGKALPRPPGPRSRGVGHLGDATAVFDVRGMTCGACVSTLETALARVPGVVTAKVALLSERAEVLFDSEVTDTKTLTAAIKAVGYEASLRTSAKEDGVKSLSTALFEVQVPTMVREDGSREATGRERERRKFLAGLYQGLAGTEGVLALELREPVSSLRVGRGRVEGDRVQVAVSYESELVGLRDLMHAMRRNGYAARFLPQGPSPSSPALSLAAKQEAHLREAWHRLCFALFFSAPVALLAMAPSSTLFPSMPPTLPPFRELLLFVLSTPVQFGAGAVFYREAYKGLRGSSYGMALLVAMGTTTAWGFAVFSLLRAWASGWVLPSNSDFFMTSCMLLSFILLGKYLEHAAKKRTSTALTKLMDIAPKVALLLVVKDRVREEGEEWDPVEQTEGRGPASTSDYEGIGKGGGFAVGQVDGDAAAAAGPSTVEEEEMIPVELVQRGDLLKVVRGTQVPADGVVLRGEGFVDEALITGESLPVTKRAGDRVVGGSLNTEGLFVMRVTGIDEDSTLRQIIRLMEDAQLSKAPIQALADRIAGSFALAVLAISLLTFTSWFAALYLGWIPDSWLPSEQTATGKVSPFVLALTLGVSTMVVACPCAMGLATPTAIMVGTGVGAANGILIKGGEALEKAYRLSAVVFDKTGTLTQGQLAVDRFVLLEDETKEEQEGRGEGVLAAASFSLFASTVWAVASAERGSEHPVAKCIVRYYSSLASSFSPSSSPPSSVPLRVTAFFPPLVEPQDFHAVSGKGLLCRVGKRKVAVGTRAWLAEVHASPPSPAALKAAKDAETRGKIVVWAAFDGKTAARIEILDQPRPEAKAVVQALTDSLKLEVYMVSGDNARTASTVARGLRIPPSHVMAETLPSNKVAKIKDLQSRGHVVAMVGDGINDAPALAQADVGLAIGAGVEVAQEAADMVLIKSDLRGVLTAIHLSRTIVRRIYLNLVWALLYNVVSIPLAAGLLLPWLHTAIPPYIAGAAMALSSVSVLASSLDLKRYKPPNVVNGAPEDRECLIGARGPQNIDAGFWRQENDTLGLLAYQAHRERSYGGL</sequence>
<dbReference type="PANTHER" id="PTHR43520">
    <property type="entry name" value="ATP7, ISOFORM B"/>
    <property type="match status" value="1"/>
</dbReference>
<dbReference type="InterPro" id="IPR017969">
    <property type="entry name" value="Heavy-metal-associated_CS"/>
</dbReference>
<evidence type="ECO:0000256" key="16">
    <source>
        <dbReference type="RuleBase" id="RU362081"/>
    </source>
</evidence>
<feature type="region of interest" description="Disordered" evidence="18">
    <location>
        <begin position="1"/>
        <end position="22"/>
    </location>
</feature>
<feature type="domain" description="HMA" evidence="19">
    <location>
        <begin position="23"/>
        <end position="94"/>
    </location>
</feature>
<dbReference type="NCBIfam" id="TIGR01525">
    <property type="entry name" value="ATPase-IB_hvy"/>
    <property type="match status" value="1"/>
</dbReference>
<feature type="compositionally biased region" description="Basic and acidic residues" evidence="18">
    <location>
        <begin position="100"/>
        <end position="109"/>
    </location>
</feature>
<evidence type="ECO:0000256" key="7">
    <source>
        <dbReference type="ARBA" id="ARBA00022741"/>
    </source>
</evidence>
<dbReference type="Proteomes" id="UP000019335">
    <property type="component" value="Chromosome 15"/>
</dbReference>
<accession>W7TT84</accession>
<evidence type="ECO:0000256" key="10">
    <source>
        <dbReference type="ARBA" id="ARBA00022842"/>
    </source>
</evidence>
<dbReference type="Gene3D" id="3.30.70.100">
    <property type="match status" value="3"/>
</dbReference>
<dbReference type="InterPro" id="IPR006121">
    <property type="entry name" value="HMA_dom"/>
</dbReference>
<feature type="domain" description="HMA" evidence="19">
    <location>
        <begin position="150"/>
        <end position="230"/>
    </location>
</feature>
<evidence type="ECO:0000256" key="2">
    <source>
        <dbReference type="ARBA" id="ARBA00006024"/>
    </source>
</evidence>
<dbReference type="PRINTS" id="PR00119">
    <property type="entry name" value="CATATPASE"/>
</dbReference>
<evidence type="ECO:0000256" key="4">
    <source>
        <dbReference type="ARBA" id="ARBA00022692"/>
    </source>
</evidence>
<protein>
    <submittedName>
        <fullName evidence="20">Heavy metal P-type atpase</fullName>
    </submittedName>
</protein>
<feature type="region of interest" description="Disordered" evidence="18">
    <location>
        <begin position="100"/>
        <end position="142"/>
    </location>
</feature>
<evidence type="ECO:0000256" key="5">
    <source>
        <dbReference type="ARBA" id="ARBA00022723"/>
    </source>
</evidence>
<dbReference type="GO" id="GO:0005507">
    <property type="term" value="F:copper ion binding"/>
    <property type="evidence" value="ECO:0007669"/>
    <property type="project" value="InterPro"/>
</dbReference>
<dbReference type="SFLD" id="SFLDS00003">
    <property type="entry name" value="Haloacid_Dehalogenase"/>
    <property type="match status" value="1"/>
</dbReference>
<evidence type="ECO:0000256" key="8">
    <source>
        <dbReference type="ARBA" id="ARBA00022796"/>
    </source>
</evidence>
<dbReference type="PANTHER" id="PTHR43520:SF8">
    <property type="entry name" value="P-TYPE CU(+) TRANSPORTER"/>
    <property type="match status" value="1"/>
</dbReference>
<evidence type="ECO:0000256" key="6">
    <source>
        <dbReference type="ARBA" id="ARBA00022737"/>
    </source>
</evidence>
<dbReference type="CDD" id="cd02094">
    <property type="entry name" value="P-type_ATPase_Cu-like"/>
    <property type="match status" value="1"/>
</dbReference>
<evidence type="ECO:0000256" key="1">
    <source>
        <dbReference type="ARBA" id="ARBA00004127"/>
    </source>
</evidence>
<evidence type="ECO:0000313" key="20">
    <source>
        <dbReference type="EMBL" id="EWM23776.1"/>
    </source>
</evidence>
<dbReference type="CDD" id="cd00371">
    <property type="entry name" value="HMA"/>
    <property type="match status" value="3"/>
</dbReference>
<dbReference type="NCBIfam" id="TIGR01494">
    <property type="entry name" value="ATPase_P-type"/>
    <property type="match status" value="1"/>
</dbReference>